<evidence type="ECO:0000313" key="1">
    <source>
        <dbReference type="EMBL" id="KAJ8113708.1"/>
    </source>
</evidence>
<organism evidence="1 2">
    <name type="scientific">Boeremia exigua</name>
    <dbReference type="NCBI Taxonomy" id="749465"/>
    <lineage>
        <taxon>Eukaryota</taxon>
        <taxon>Fungi</taxon>
        <taxon>Dikarya</taxon>
        <taxon>Ascomycota</taxon>
        <taxon>Pezizomycotina</taxon>
        <taxon>Dothideomycetes</taxon>
        <taxon>Pleosporomycetidae</taxon>
        <taxon>Pleosporales</taxon>
        <taxon>Pleosporineae</taxon>
        <taxon>Didymellaceae</taxon>
        <taxon>Boeremia</taxon>
    </lineage>
</organism>
<reference evidence="1" key="1">
    <citation type="submission" date="2022-11" db="EMBL/GenBank/DDBJ databases">
        <title>Genome Sequence of Boeremia exigua.</title>
        <authorList>
            <person name="Buettner E."/>
        </authorList>
    </citation>
    <scope>NUCLEOTIDE SEQUENCE</scope>
    <source>
        <strain evidence="1">CU02</strain>
    </source>
</reference>
<keyword evidence="2" id="KW-1185">Reference proteome</keyword>
<proteinExistence type="predicted"/>
<evidence type="ECO:0000313" key="2">
    <source>
        <dbReference type="Proteomes" id="UP001153331"/>
    </source>
</evidence>
<gene>
    <name evidence="1" type="ORF">OPT61_g4229</name>
</gene>
<dbReference type="EMBL" id="JAPHNI010000236">
    <property type="protein sequence ID" value="KAJ8113708.1"/>
    <property type="molecule type" value="Genomic_DNA"/>
</dbReference>
<dbReference type="Proteomes" id="UP001153331">
    <property type="component" value="Unassembled WGS sequence"/>
</dbReference>
<protein>
    <submittedName>
        <fullName evidence="1">Uncharacterized protein</fullName>
    </submittedName>
</protein>
<comment type="caution">
    <text evidence="1">The sequence shown here is derived from an EMBL/GenBank/DDBJ whole genome shotgun (WGS) entry which is preliminary data.</text>
</comment>
<accession>A0ACC2IEY7</accession>
<name>A0ACC2IEY7_9PLEO</name>
<sequence length="277" mass="30291">MKAAVNRFSKLNFKTCKVSYTPTYSNHILNHIATNPSHPLYTSQRRRQQEHEKKGLWWHATNGTDISKSGCVRTWARRRLGQAFAEELKAKGFDEDGKLVNATAMQDRRDVMNVLNLGRSIDLTGSLRMHGLGPLIPAKFATVKEEMRSLVELLIQNSVDTALGFSGEGERSSGLGQRSTHAGAPSQSRKAQGKKPVAAPQTLGALKKKPDSALVQAAKELLRVKPKATPRPPGARNTAERPKKIAVPSAPLRIKPQAAVPKAASRSARLSRGLEEI</sequence>